<name>A0ACC1XT75_MELAZ</name>
<gene>
    <name evidence="1" type="ORF">OWV82_012942</name>
</gene>
<organism evidence="1 2">
    <name type="scientific">Melia azedarach</name>
    <name type="common">Chinaberry tree</name>
    <dbReference type="NCBI Taxonomy" id="155640"/>
    <lineage>
        <taxon>Eukaryota</taxon>
        <taxon>Viridiplantae</taxon>
        <taxon>Streptophyta</taxon>
        <taxon>Embryophyta</taxon>
        <taxon>Tracheophyta</taxon>
        <taxon>Spermatophyta</taxon>
        <taxon>Magnoliopsida</taxon>
        <taxon>eudicotyledons</taxon>
        <taxon>Gunneridae</taxon>
        <taxon>Pentapetalae</taxon>
        <taxon>rosids</taxon>
        <taxon>malvids</taxon>
        <taxon>Sapindales</taxon>
        <taxon>Meliaceae</taxon>
        <taxon>Melia</taxon>
    </lineage>
</organism>
<evidence type="ECO:0000313" key="1">
    <source>
        <dbReference type="EMBL" id="KAJ4714455.1"/>
    </source>
</evidence>
<proteinExistence type="predicted"/>
<protein>
    <submittedName>
        <fullName evidence="1">Vicilin-like seed storage protein</fullName>
    </submittedName>
</protein>
<keyword evidence="2" id="KW-1185">Reference proteome</keyword>
<reference evidence="1 2" key="1">
    <citation type="journal article" date="2023" name="Science">
        <title>Complex scaffold remodeling in plant triterpene biosynthesis.</title>
        <authorList>
            <person name="De La Pena R."/>
            <person name="Hodgson H."/>
            <person name="Liu J.C."/>
            <person name="Stephenson M.J."/>
            <person name="Martin A.C."/>
            <person name="Owen C."/>
            <person name="Harkess A."/>
            <person name="Leebens-Mack J."/>
            <person name="Jimenez L.E."/>
            <person name="Osbourn A."/>
            <person name="Sattely E.S."/>
        </authorList>
    </citation>
    <scope>NUCLEOTIDE SEQUENCE [LARGE SCALE GENOMIC DNA]</scope>
    <source>
        <strain evidence="2">cv. JPN11</strain>
        <tissue evidence="1">Leaf</tissue>
    </source>
</reference>
<sequence length="631" mass="74016">MLSKSLLLSLRVLSPFFLHLLLSVSSLHAEAFNDYQDVGSSVGSMVKRDERTSLVETEYGRISAARISDGTQRPYYLEFITLEPNSLFLPALLRADMILYVHTGSGRLTWADEDDIRRLNIRRGDVYRLQPGSVFYMESDLQQEREKLRIYAIFSNTEEDSFEPAIGAYTSISDLILGFDKKVLQSSFKVPEDVIEELLNATRPLAMVHALPKKEKSFWELEARLLKSFVGGRAGLQAMNGKTKKTKTYNILDADPDFHNCNGWSLTVDRKDWRLLKGSNIGIFMVNLTKGSMMGPHWNPMATEIAIVLRGQGMVRVVCPSTARKSDCKNMRFRVEEGDVFAVPRFHPMAQMSFNNDSFVFMGFTTTTKKNYPQFLAGKRSAIQALDRQILAVSFNVSNTTIDQLLAQQAESVILDCTSCAEEEEIIMEEEIKREREEEEARKREEEESRKREEEEAREREEEEARKREEEEARKREEEEEARKREEEEEARKREEEEARRREEEEERREREEEKERPEEERERRERQEEEEEEEREARERQPEKERRQQKEEKRKREKAAEREQEEARRQEEERQRGGERQEEEEPFRKGGEEEKEPFRREKGGRGEEVKEGGNGKTRVLTNLLKLKLKL</sequence>
<dbReference type="EMBL" id="CM051400">
    <property type="protein sequence ID" value="KAJ4714455.1"/>
    <property type="molecule type" value="Genomic_DNA"/>
</dbReference>
<comment type="caution">
    <text evidence="1">The sequence shown here is derived from an EMBL/GenBank/DDBJ whole genome shotgun (WGS) entry which is preliminary data.</text>
</comment>
<evidence type="ECO:0000313" key="2">
    <source>
        <dbReference type="Proteomes" id="UP001164539"/>
    </source>
</evidence>
<accession>A0ACC1XT75</accession>
<dbReference type="Proteomes" id="UP001164539">
    <property type="component" value="Chromosome 7"/>
</dbReference>